<dbReference type="PROSITE" id="PS01278">
    <property type="entry name" value="MTTASE_RADICAL"/>
    <property type="match status" value="1"/>
</dbReference>
<dbReference type="STRING" id="931626.Awo_c26540"/>
<keyword evidence="6" id="KW-0808">Transferase</keyword>
<comment type="function">
    <text evidence="2">Catalyzes the methylthiolation of N6-threonylcarbamoyladenosine (t(6)A), leading to the formation of 2-methylthio-N6-threonylcarbamoyladenosine (ms(2)t(6)A) at position 37 in tRNAs that read codons beginning with adenine.</text>
</comment>
<dbReference type="PANTHER" id="PTHR11918:SF45">
    <property type="entry name" value="THREONYLCARBAMOYLADENOSINE TRNA METHYLTHIOTRANSFERASE"/>
    <property type="match status" value="1"/>
</dbReference>
<dbReference type="Proteomes" id="UP000007177">
    <property type="component" value="Chromosome"/>
</dbReference>
<proteinExistence type="inferred from homology"/>
<dbReference type="HOGENOM" id="CLU_018697_1_0_9"/>
<comment type="similarity">
    <text evidence="14">Belongs to the methylthiotransferase family. MtaB subfamily.</text>
</comment>
<dbReference type="SFLD" id="SFLDG01082">
    <property type="entry name" value="B12-binding_domain_containing"/>
    <property type="match status" value="1"/>
</dbReference>
<dbReference type="RefSeq" id="WP_014357007.1">
    <property type="nucleotide sequence ID" value="NC_016894.1"/>
</dbReference>
<keyword evidence="10" id="KW-0408">Iron</keyword>
<keyword evidence="7" id="KW-0949">S-adenosyl-L-methionine</keyword>
<dbReference type="GO" id="GO:0046872">
    <property type="term" value="F:metal ion binding"/>
    <property type="evidence" value="ECO:0007669"/>
    <property type="project" value="UniProtKB-KW"/>
</dbReference>
<gene>
    <name evidence="18" type="ordered locus">Awo_c26540</name>
</gene>
<organism evidence="18 19">
    <name type="scientific">Acetobacterium woodii (strain ATCC 29683 / DSM 1030 / JCM 2381 / KCTC 1655 / WB1)</name>
    <dbReference type="NCBI Taxonomy" id="931626"/>
    <lineage>
        <taxon>Bacteria</taxon>
        <taxon>Bacillati</taxon>
        <taxon>Bacillota</taxon>
        <taxon>Clostridia</taxon>
        <taxon>Eubacteriales</taxon>
        <taxon>Eubacteriaceae</taxon>
        <taxon>Acetobacterium</taxon>
    </lineage>
</organism>
<dbReference type="InterPro" id="IPR020612">
    <property type="entry name" value="Methylthiotransferase_CS"/>
</dbReference>
<dbReference type="InterPro" id="IPR058240">
    <property type="entry name" value="rSAM_sf"/>
</dbReference>
<evidence type="ECO:0000256" key="3">
    <source>
        <dbReference type="ARBA" id="ARBA00013273"/>
    </source>
</evidence>
<dbReference type="GO" id="GO:0035598">
    <property type="term" value="F:tRNA (N(6)-L-threonylcarbamoyladenosine(37)-C(2))-methylthiotransferase activity"/>
    <property type="evidence" value="ECO:0007669"/>
    <property type="project" value="UniProtKB-EC"/>
</dbReference>
<dbReference type="PANTHER" id="PTHR11918">
    <property type="entry name" value="RADICAL SAM PROTEINS"/>
    <property type="match status" value="1"/>
</dbReference>
<keyword evidence="8" id="KW-0819">tRNA processing</keyword>
<dbReference type="eggNOG" id="COG0621">
    <property type="taxonomic scope" value="Bacteria"/>
</dbReference>
<keyword evidence="5" id="KW-0963">Cytoplasm</keyword>
<evidence type="ECO:0000256" key="10">
    <source>
        <dbReference type="ARBA" id="ARBA00023004"/>
    </source>
</evidence>
<feature type="domain" description="MTTase N-terminal" evidence="16">
    <location>
        <begin position="6"/>
        <end position="118"/>
    </location>
</feature>
<comment type="catalytic activity">
    <reaction evidence="13">
        <text>N(6)-L-threonylcarbamoyladenosine(37) in tRNA + (sulfur carrier)-SH + AH2 + 2 S-adenosyl-L-methionine = 2-methylsulfanyl-N(6)-L-threonylcarbamoyladenosine(37) in tRNA + (sulfur carrier)-H + 5'-deoxyadenosine + L-methionine + A + S-adenosyl-L-homocysteine + 2 H(+)</text>
        <dbReference type="Rhea" id="RHEA:37075"/>
        <dbReference type="Rhea" id="RHEA-COMP:10163"/>
        <dbReference type="Rhea" id="RHEA-COMP:11092"/>
        <dbReference type="Rhea" id="RHEA-COMP:14737"/>
        <dbReference type="Rhea" id="RHEA-COMP:14739"/>
        <dbReference type="ChEBI" id="CHEBI:13193"/>
        <dbReference type="ChEBI" id="CHEBI:15378"/>
        <dbReference type="ChEBI" id="CHEBI:17319"/>
        <dbReference type="ChEBI" id="CHEBI:17499"/>
        <dbReference type="ChEBI" id="CHEBI:29917"/>
        <dbReference type="ChEBI" id="CHEBI:57844"/>
        <dbReference type="ChEBI" id="CHEBI:57856"/>
        <dbReference type="ChEBI" id="CHEBI:59789"/>
        <dbReference type="ChEBI" id="CHEBI:64428"/>
        <dbReference type="ChEBI" id="CHEBI:74418"/>
        <dbReference type="ChEBI" id="CHEBI:74420"/>
        <dbReference type="EC" id="2.8.4.5"/>
    </reaction>
</comment>
<dbReference type="KEGG" id="awo:Awo_c26540"/>
<comment type="cofactor">
    <cofactor evidence="1">
        <name>[4Fe-4S] cluster</name>
        <dbReference type="ChEBI" id="CHEBI:49883"/>
    </cofactor>
</comment>
<dbReference type="SUPFAM" id="SSF102114">
    <property type="entry name" value="Radical SAM enzymes"/>
    <property type="match status" value="1"/>
</dbReference>
<dbReference type="InterPro" id="IPR006467">
    <property type="entry name" value="MiaB-like_bact"/>
</dbReference>
<evidence type="ECO:0000256" key="14">
    <source>
        <dbReference type="ARBA" id="ARBA00061574"/>
    </source>
</evidence>
<reference evidence="19" key="1">
    <citation type="submission" date="2011-07" db="EMBL/GenBank/DDBJ databases">
        <title>Complete genome sequence of Acetobacterium woodii.</title>
        <authorList>
            <person name="Poehlein A."/>
            <person name="Schmidt S."/>
            <person name="Kaster A.-K."/>
            <person name="Goenrich M."/>
            <person name="Vollmers J."/>
            <person name="Thuermer A."/>
            <person name="Gottschalk G."/>
            <person name="Thauer R.K."/>
            <person name="Daniel R."/>
            <person name="Mueller V."/>
        </authorList>
    </citation>
    <scope>NUCLEOTIDE SEQUENCE [LARGE SCALE GENOMIC DNA]</scope>
    <source>
        <strain evidence="19">ATCC 29683 / DSM 1030 / JCM 2381 / KCTC 1655 / WB1</strain>
    </source>
</reference>
<evidence type="ECO:0000256" key="4">
    <source>
        <dbReference type="ARBA" id="ARBA00022485"/>
    </source>
</evidence>
<dbReference type="FunFam" id="3.80.30.20:FF:000001">
    <property type="entry name" value="tRNA-2-methylthio-N(6)-dimethylallyladenosine synthase 2"/>
    <property type="match status" value="1"/>
</dbReference>
<protein>
    <recommendedName>
        <fullName evidence="15">Threonylcarbamoyladenosine tRNA methylthiotransferase MtaB</fullName>
        <ecNumber evidence="3">2.8.4.5</ecNumber>
    </recommendedName>
    <alternativeName>
        <fullName evidence="12">tRNA-t(6)A37 methylthiotransferase</fullName>
    </alternativeName>
</protein>
<dbReference type="NCBIfam" id="TIGR01579">
    <property type="entry name" value="MiaB-like-C"/>
    <property type="match status" value="1"/>
</dbReference>
<dbReference type="FunFam" id="3.40.50.12160:FF:000004">
    <property type="entry name" value="Threonylcarbamoyladenosine tRNA methylthiotransferase MtaB"/>
    <property type="match status" value="1"/>
</dbReference>
<dbReference type="InterPro" id="IPR013848">
    <property type="entry name" value="Methylthiotransferase_N"/>
</dbReference>
<evidence type="ECO:0000256" key="13">
    <source>
        <dbReference type="ARBA" id="ARBA00051661"/>
    </source>
</evidence>
<dbReference type="InterPro" id="IPR038135">
    <property type="entry name" value="Methylthiotransferase_N_sf"/>
</dbReference>
<dbReference type="SFLD" id="SFLDS00029">
    <property type="entry name" value="Radical_SAM"/>
    <property type="match status" value="1"/>
</dbReference>
<keyword evidence="19" id="KW-1185">Reference proteome</keyword>
<keyword evidence="4" id="KW-0004">4Fe-4S</keyword>
<evidence type="ECO:0000256" key="15">
    <source>
        <dbReference type="ARBA" id="ARBA00069898"/>
    </source>
</evidence>
<evidence type="ECO:0000313" key="19">
    <source>
        <dbReference type="Proteomes" id="UP000007177"/>
    </source>
</evidence>
<evidence type="ECO:0000259" key="17">
    <source>
        <dbReference type="PROSITE" id="PS51918"/>
    </source>
</evidence>
<evidence type="ECO:0000256" key="11">
    <source>
        <dbReference type="ARBA" id="ARBA00023014"/>
    </source>
</evidence>
<feature type="domain" description="Radical SAM core" evidence="17">
    <location>
        <begin position="143"/>
        <end position="379"/>
    </location>
</feature>
<dbReference type="InterPro" id="IPR007197">
    <property type="entry name" value="rSAM"/>
</dbReference>
<evidence type="ECO:0000256" key="2">
    <source>
        <dbReference type="ARBA" id="ARBA00002399"/>
    </source>
</evidence>
<dbReference type="Gene3D" id="3.40.50.12160">
    <property type="entry name" value="Methylthiotransferase, N-terminal domain"/>
    <property type="match status" value="1"/>
</dbReference>
<dbReference type="NCBIfam" id="TIGR00089">
    <property type="entry name" value="MiaB/RimO family radical SAM methylthiotransferase"/>
    <property type="match status" value="1"/>
</dbReference>
<dbReference type="Pfam" id="PF04055">
    <property type="entry name" value="Radical_SAM"/>
    <property type="match status" value="1"/>
</dbReference>
<evidence type="ECO:0000256" key="5">
    <source>
        <dbReference type="ARBA" id="ARBA00022490"/>
    </source>
</evidence>
<dbReference type="InterPro" id="IPR034557">
    <property type="entry name" value="ThrcA_tRNA_MEthiotransferase"/>
</dbReference>
<dbReference type="CDD" id="cd01335">
    <property type="entry name" value="Radical_SAM"/>
    <property type="match status" value="1"/>
</dbReference>
<evidence type="ECO:0000256" key="6">
    <source>
        <dbReference type="ARBA" id="ARBA00022679"/>
    </source>
</evidence>
<dbReference type="SFLD" id="SFLDG01061">
    <property type="entry name" value="methylthiotransferase"/>
    <property type="match status" value="1"/>
</dbReference>
<evidence type="ECO:0000256" key="1">
    <source>
        <dbReference type="ARBA" id="ARBA00001966"/>
    </source>
</evidence>
<dbReference type="GO" id="GO:0051539">
    <property type="term" value="F:4 iron, 4 sulfur cluster binding"/>
    <property type="evidence" value="ECO:0007669"/>
    <property type="project" value="UniProtKB-KW"/>
</dbReference>
<evidence type="ECO:0000256" key="9">
    <source>
        <dbReference type="ARBA" id="ARBA00022723"/>
    </source>
</evidence>
<name>H6LEW4_ACEWD</name>
<dbReference type="SFLD" id="SFLDF00295">
    <property type="entry name" value="threonylcarbamoyladenosine_tRN"/>
    <property type="match status" value="1"/>
</dbReference>
<dbReference type="PROSITE" id="PS51449">
    <property type="entry name" value="MTTASE_N"/>
    <property type="match status" value="1"/>
</dbReference>
<evidence type="ECO:0000256" key="12">
    <source>
        <dbReference type="ARBA" id="ARBA00031213"/>
    </source>
</evidence>
<dbReference type="AlphaFoldDB" id="H6LEW4"/>
<dbReference type="OrthoDB" id="9805215at2"/>
<dbReference type="Pfam" id="PF00919">
    <property type="entry name" value="UPF0004"/>
    <property type="match status" value="1"/>
</dbReference>
<dbReference type="SMART" id="SM00729">
    <property type="entry name" value="Elp3"/>
    <property type="match status" value="1"/>
</dbReference>
<evidence type="ECO:0000259" key="16">
    <source>
        <dbReference type="PROSITE" id="PS51449"/>
    </source>
</evidence>
<dbReference type="Gene3D" id="3.80.30.20">
    <property type="entry name" value="tm_1862 like domain"/>
    <property type="match status" value="1"/>
</dbReference>
<sequence>MKNEQKKVAFMTLGCKVNSYDSEAMMEIFERAGYDIVDFSQVADVYVINTCTVTHLGDQKSRKMMRKAKRMNPQATICAVGCYVQVAPEEVEKIAEVDLMIGTKNRADILTYINAHLADTQQRDFVSDIMDEKIFEPLMISEVKGKTRAFIKIQEGCNQFCTYCIVPYARGPVRSRQQEQIIDEVKRVVSMGYQEVVLTGIHIASYGVDQMVNGHRETDLISLIEALDAIAGLKRIRLGSLEPKFITSERLKRLVKLESFCPHFHLSLQSGSDTVLKRMGRHYSTAEYLDIVAQIRTLFPLAAITTDIMVGFPSETEDEFKETMDFAKTVGFYQIHVFKYSRRAGTKAAAFKNQVDESVKNERSVKLSALSKELEKTFLKQNDGTFAEVLFEASHDQAGYEGHTKNYVPVRLKTTEMIKGRIIKVKVSYSKQYSDKLIGVSNTAVEK</sequence>
<dbReference type="InterPro" id="IPR023404">
    <property type="entry name" value="rSAM_horseshoe"/>
</dbReference>
<accession>H6LEW4</accession>
<keyword evidence="9" id="KW-0479">Metal-binding</keyword>
<dbReference type="InterPro" id="IPR005839">
    <property type="entry name" value="Methylthiotransferase"/>
</dbReference>
<dbReference type="InterPro" id="IPR006638">
    <property type="entry name" value="Elp3/MiaA/NifB-like_rSAM"/>
</dbReference>
<evidence type="ECO:0000256" key="7">
    <source>
        <dbReference type="ARBA" id="ARBA00022691"/>
    </source>
</evidence>
<keyword evidence="11" id="KW-0411">Iron-sulfur</keyword>
<evidence type="ECO:0000313" key="18">
    <source>
        <dbReference type="EMBL" id="AFA49407.1"/>
    </source>
</evidence>
<dbReference type="EC" id="2.8.4.5" evidence="3"/>
<evidence type="ECO:0000256" key="8">
    <source>
        <dbReference type="ARBA" id="ARBA00022694"/>
    </source>
</evidence>
<reference evidence="18 19" key="2">
    <citation type="journal article" date="2012" name="PLoS ONE">
        <title>An ancient pathway combining carbon dioxide fixation with the generation and utilization of a sodium ion gradient for ATP synthesis.</title>
        <authorList>
            <person name="Poehlein A."/>
            <person name="Schmidt S."/>
            <person name="Kaster A.K."/>
            <person name="Goenrich M."/>
            <person name="Vollmers J."/>
            <person name="Thurmer A."/>
            <person name="Bertsch J."/>
            <person name="Schuchmann K."/>
            <person name="Voigt B."/>
            <person name="Hecker M."/>
            <person name="Daniel R."/>
            <person name="Thauer R.K."/>
            <person name="Gottschalk G."/>
            <person name="Muller V."/>
        </authorList>
    </citation>
    <scope>NUCLEOTIDE SEQUENCE [LARGE SCALE GENOMIC DNA]</scope>
    <source>
        <strain evidence="19">ATCC 29683 / DSM 1030 / JCM 2381 / KCTC 1655 / WB1</strain>
    </source>
</reference>
<dbReference type="EMBL" id="CP002987">
    <property type="protein sequence ID" value="AFA49407.1"/>
    <property type="molecule type" value="Genomic_DNA"/>
</dbReference>
<dbReference type="PROSITE" id="PS51918">
    <property type="entry name" value="RADICAL_SAM"/>
    <property type="match status" value="1"/>
</dbReference>